<keyword evidence="8" id="KW-0966">Cell projection</keyword>
<dbReference type="Gene3D" id="2.60.40.790">
    <property type="match status" value="1"/>
</dbReference>
<dbReference type="InterPro" id="IPR052004">
    <property type="entry name" value="Dynein_assembly_factor_4"/>
</dbReference>
<dbReference type="InterPro" id="IPR037894">
    <property type="entry name" value="CS_DYX1C1"/>
</dbReference>
<dbReference type="GO" id="GO:0007507">
    <property type="term" value="P:heart development"/>
    <property type="evidence" value="ECO:0007669"/>
    <property type="project" value="TreeGrafter"/>
</dbReference>
<evidence type="ECO:0000256" key="11">
    <source>
        <dbReference type="PROSITE-ProRule" id="PRU00339"/>
    </source>
</evidence>
<feature type="domain" description="CS" evidence="13">
    <location>
        <begin position="3"/>
        <end position="87"/>
    </location>
</feature>
<dbReference type="GO" id="GO:0005576">
    <property type="term" value="C:extracellular region"/>
    <property type="evidence" value="ECO:0007669"/>
    <property type="project" value="GOC"/>
</dbReference>
<dbReference type="PANTHER" id="PTHR46492">
    <property type="entry name" value="DYNEIN ASSEMBLY FACTOR 4, AXONEMAL"/>
    <property type="match status" value="1"/>
</dbReference>
<keyword evidence="7" id="KW-0539">Nucleus</keyword>
<dbReference type="GO" id="GO:0043005">
    <property type="term" value="C:neuron projection"/>
    <property type="evidence" value="ECO:0007669"/>
    <property type="project" value="UniProtKB-SubCell"/>
</dbReference>
<dbReference type="GO" id="GO:0030331">
    <property type="term" value="F:nuclear estrogen receptor binding"/>
    <property type="evidence" value="ECO:0007669"/>
    <property type="project" value="TreeGrafter"/>
</dbReference>
<feature type="region of interest" description="Disordered" evidence="12">
    <location>
        <begin position="190"/>
        <end position="214"/>
    </location>
</feature>
<accession>A0A7K4ZCL0</accession>
<dbReference type="AlphaFoldDB" id="A0A7K4ZCL0"/>
<organism evidence="14 15">
    <name type="scientific">Centropus unirufus</name>
    <dbReference type="NCBI Taxonomy" id="1118519"/>
    <lineage>
        <taxon>Eukaryota</taxon>
        <taxon>Metazoa</taxon>
        <taxon>Chordata</taxon>
        <taxon>Craniata</taxon>
        <taxon>Vertebrata</taxon>
        <taxon>Euteleostomi</taxon>
        <taxon>Archelosauria</taxon>
        <taxon>Archosauria</taxon>
        <taxon>Dinosauria</taxon>
        <taxon>Saurischia</taxon>
        <taxon>Theropoda</taxon>
        <taxon>Coelurosauria</taxon>
        <taxon>Aves</taxon>
        <taxon>Neognathae</taxon>
        <taxon>Neoaves</taxon>
        <taxon>Otidimorphae</taxon>
        <taxon>Cuculiformes</taxon>
        <taxon>Centropidae</taxon>
        <taxon>Centropus</taxon>
    </lineage>
</organism>
<evidence type="ECO:0000313" key="15">
    <source>
        <dbReference type="Proteomes" id="UP000517892"/>
    </source>
</evidence>
<evidence type="ECO:0000256" key="8">
    <source>
        <dbReference type="ARBA" id="ARBA00023273"/>
    </source>
</evidence>
<keyword evidence="4" id="KW-0677">Repeat</keyword>
<dbReference type="InterPro" id="IPR011990">
    <property type="entry name" value="TPR-like_helical_dom_sf"/>
</dbReference>
<dbReference type="CDD" id="cd06469">
    <property type="entry name" value="p23_DYX1C1_like"/>
    <property type="match status" value="1"/>
</dbReference>
<dbReference type="Proteomes" id="UP000517892">
    <property type="component" value="Unassembled WGS sequence"/>
</dbReference>
<dbReference type="PROSITE" id="PS51203">
    <property type="entry name" value="CS"/>
    <property type="match status" value="1"/>
</dbReference>
<dbReference type="GO" id="GO:0120293">
    <property type="term" value="C:dynein axonemal particle"/>
    <property type="evidence" value="ECO:0007669"/>
    <property type="project" value="UniProtKB-SubCell"/>
</dbReference>
<dbReference type="PROSITE" id="PS50005">
    <property type="entry name" value="TPR"/>
    <property type="match status" value="1"/>
</dbReference>
<dbReference type="GO" id="GO:0007368">
    <property type="term" value="P:determination of left/right symmetry"/>
    <property type="evidence" value="ECO:0007669"/>
    <property type="project" value="TreeGrafter"/>
</dbReference>
<dbReference type="GO" id="GO:0007399">
    <property type="term" value="P:nervous system development"/>
    <property type="evidence" value="ECO:0007669"/>
    <property type="project" value="UniProtKB-KW"/>
</dbReference>
<dbReference type="InterPro" id="IPR019734">
    <property type="entry name" value="TPR_rpt"/>
</dbReference>
<sequence>MPVWLREYSWRQTPAAVYLSLPVRGVRVTPASIFCTDQYLKVSIPPFLFEAVLYAPIDDTNSTAKIGNGIIFFTLYKKEVAMWDSLTLANANKEKLQCLRENAILKAQEKAKEETEAKKVTKQEHKKYALEATMKLEEAERKRIEDLKEKERQKFTKELELWQKEQQDAEKQNRVRKEVELHQKVEQLKERKKEKMNKTRIPNEGTSKTGLKAVKGCHGSHSMFSENLKEEQLPPPRSAATIKTTFTSRVFPTALRESRVAEEEEWLRKQVEAQRTISADLSELEDLKEEEKSPDWLKDKGNKMFATGNYLAALNAYTLAVRLNNKLPLLYLNRAACHLKLRNLHKAIEDSSKALELLTPPVPDNENARVKAYVRRGTAFCQLELYMEGLQDYEAALKIDPKNKTIEEDAEKIRQLIQGTPDS</sequence>
<dbReference type="InterPro" id="IPR008978">
    <property type="entry name" value="HSP20-like_chaperone"/>
</dbReference>
<dbReference type="Gene3D" id="1.25.40.10">
    <property type="entry name" value="Tetratricopeptide repeat domain"/>
    <property type="match status" value="1"/>
</dbReference>
<comment type="subcellular location">
    <subcellularLocation>
        <location evidence="2">Cell projection</location>
        <location evidence="2">Neuron projection</location>
    </subcellularLocation>
    <subcellularLocation>
        <location evidence="9">Dynein axonemal particle</location>
    </subcellularLocation>
    <subcellularLocation>
        <location evidence="1">Nucleus</location>
    </subcellularLocation>
</comment>
<keyword evidence="15" id="KW-1185">Reference proteome</keyword>
<comment type="caution">
    <text evidence="14">The sequence shown here is derived from an EMBL/GenBank/DDBJ whole genome shotgun (WGS) entry which is preliminary data.</text>
</comment>
<evidence type="ECO:0000256" key="7">
    <source>
        <dbReference type="ARBA" id="ARBA00023242"/>
    </source>
</evidence>
<evidence type="ECO:0000256" key="2">
    <source>
        <dbReference type="ARBA" id="ARBA00004487"/>
    </source>
</evidence>
<dbReference type="FunFam" id="1.25.40.10:FF:000176">
    <property type="entry name" value="dynein assembly factor 4, axonemal isoform X1"/>
    <property type="match status" value="1"/>
</dbReference>
<evidence type="ECO:0000256" key="5">
    <source>
        <dbReference type="ARBA" id="ARBA00022803"/>
    </source>
</evidence>
<dbReference type="OrthoDB" id="348005at2759"/>
<reference evidence="14 15" key="1">
    <citation type="submission" date="2019-09" db="EMBL/GenBank/DDBJ databases">
        <title>Bird 10,000 Genomes (B10K) Project - Family phase.</title>
        <authorList>
            <person name="Zhang G."/>
        </authorList>
    </citation>
    <scope>NUCLEOTIDE SEQUENCE [LARGE SCALE GENOMIC DNA]</scope>
    <source>
        <strain evidence="14">B10K-DU-017-25</strain>
        <tissue evidence="14">Mixed tissue sample</tissue>
    </source>
</reference>
<evidence type="ECO:0000256" key="9">
    <source>
        <dbReference type="ARBA" id="ARBA00024190"/>
    </source>
</evidence>
<gene>
    <name evidence="14" type="primary">Dnaaf4</name>
    <name evidence="14" type="ORF">CENUNI_R11678</name>
</gene>
<protein>
    <recommendedName>
        <fullName evidence="10">Dynein axonemal assembly factor 4</fullName>
    </recommendedName>
</protein>
<feature type="repeat" description="TPR" evidence="11">
    <location>
        <begin position="370"/>
        <end position="403"/>
    </location>
</feature>
<evidence type="ECO:0000256" key="4">
    <source>
        <dbReference type="ARBA" id="ARBA00022737"/>
    </source>
</evidence>
<evidence type="ECO:0000256" key="1">
    <source>
        <dbReference type="ARBA" id="ARBA00004123"/>
    </source>
</evidence>
<dbReference type="GO" id="GO:0036158">
    <property type="term" value="P:outer dynein arm assembly"/>
    <property type="evidence" value="ECO:0007669"/>
    <property type="project" value="TreeGrafter"/>
</dbReference>
<dbReference type="GO" id="GO:0036159">
    <property type="term" value="P:inner dynein arm assembly"/>
    <property type="evidence" value="ECO:0007669"/>
    <property type="project" value="TreeGrafter"/>
</dbReference>
<dbReference type="GO" id="GO:0005634">
    <property type="term" value="C:nucleus"/>
    <property type="evidence" value="ECO:0007669"/>
    <property type="project" value="UniProtKB-SubCell"/>
</dbReference>
<evidence type="ECO:0000256" key="3">
    <source>
        <dbReference type="ARBA" id="ARBA00022490"/>
    </source>
</evidence>
<name>A0A7K4ZCL0_9AVES</name>
<dbReference type="GO" id="GO:0003351">
    <property type="term" value="P:epithelial cilium movement involved in extracellular fluid movement"/>
    <property type="evidence" value="ECO:0007669"/>
    <property type="project" value="TreeGrafter"/>
</dbReference>
<feature type="non-terminal residue" evidence="14">
    <location>
        <position position="1"/>
    </location>
</feature>
<evidence type="ECO:0000256" key="6">
    <source>
        <dbReference type="ARBA" id="ARBA00022902"/>
    </source>
</evidence>
<dbReference type="InterPro" id="IPR007052">
    <property type="entry name" value="CS_dom"/>
</dbReference>
<evidence type="ECO:0000256" key="10">
    <source>
        <dbReference type="ARBA" id="ARBA00024430"/>
    </source>
</evidence>
<dbReference type="SUPFAM" id="SSF49764">
    <property type="entry name" value="HSP20-like chaperones"/>
    <property type="match status" value="1"/>
</dbReference>
<keyword evidence="3" id="KW-0963">Cytoplasm</keyword>
<dbReference type="SMART" id="SM00028">
    <property type="entry name" value="TPR"/>
    <property type="match status" value="3"/>
</dbReference>
<proteinExistence type="predicted"/>
<dbReference type="FunFam" id="2.60.40.790:FF:000015">
    <property type="entry name" value="dynein assembly factor 4, axonemal isoform X1"/>
    <property type="match status" value="1"/>
</dbReference>
<keyword evidence="6" id="KW-0524">Neurogenesis</keyword>
<evidence type="ECO:0000313" key="14">
    <source>
        <dbReference type="EMBL" id="NWR69113.1"/>
    </source>
</evidence>
<dbReference type="Pfam" id="PF04969">
    <property type="entry name" value="CS"/>
    <property type="match status" value="1"/>
</dbReference>
<keyword evidence="5 11" id="KW-0802">TPR repeat</keyword>
<feature type="non-terminal residue" evidence="14">
    <location>
        <position position="423"/>
    </location>
</feature>
<dbReference type="PANTHER" id="PTHR46492:SF1">
    <property type="entry name" value="DYNEIN AXONEMAL ASSEMBLY FACTOR 4"/>
    <property type="match status" value="1"/>
</dbReference>
<evidence type="ECO:0000259" key="13">
    <source>
        <dbReference type="PROSITE" id="PS51203"/>
    </source>
</evidence>
<evidence type="ECO:0000256" key="12">
    <source>
        <dbReference type="SAM" id="MobiDB-lite"/>
    </source>
</evidence>
<dbReference type="SUPFAM" id="SSF48452">
    <property type="entry name" value="TPR-like"/>
    <property type="match status" value="1"/>
</dbReference>
<dbReference type="EMBL" id="VYZI01000012">
    <property type="protein sequence ID" value="NWR69113.1"/>
    <property type="molecule type" value="Genomic_DNA"/>
</dbReference>